<accession>A0A1G9FEP5</accession>
<evidence type="ECO:0000313" key="2">
    <source>
        <dbReference type="Proteomes" id="UP000199682"/>
    </source>
</evidence>
<proteinExistence type="predicted"/>
<organism evidence="1 2">
    <name type="scientific">Lentzea albidocapillata subsp. violacea</name>
    <dbReference type="NCBI Taxonomy" id="128104"/>
    <lineage>
        <taxon>Bacteria</taxon>
        <taxon>Bacillati</taxon>
        <taxon>Actinomycetota</taxon>
        <taxon>Actinomycetes</taxon>
        <taxon>Pseudonocardiales</taxon>
        <taxon>Pseudonocardiaceae</taxon>
        <taxon>Lentzea</taxon>
    </lineage>
</organism>
<protein>
    <submittedName>
        <fullName evidence="1">Uncharacterized protein</fullName>
    </submittedName>
</protein>
<name>A0A1G9FEP5_9PSEU</name>
<evidence type="ECO:0000313" key="1">
    <source>
        <dbReference type="EMBL" id="SDK86911.1"/>
    </source>
</evidence>
<dbReference type="Proteomes" id="UP000199682">
    <property type="component" value="Unassembled WGS sequence"/>
</dbReference>
<gene>
    <name evidence="1" type="ORF">SAMN04488074_107337</name>
</gene>
<dbReference type="EMBL" id="FNET01000007">
    <property type="protein sequence ID" value="SDK86911.1"/>
    <property type="molecule type" value="Genomic_DNA"/>
</dbReference>
<reference evidence="2" key="1">
    <citation type="submission" date="2016-10" db="EMBL/GenBank/DDBJ databases">
        <authorList>
            <person name="Varghese N."/>
            <person name="Submissions S."/>
        </authorList>
    </citation>
    <scope>NUCLEOTIDE SEQUENCE [LARGE SCALE GENOMIC DNA]</scope>
    <source>
        <strain evidence="2">DSM 44796</strain>
    </source>
</reference>
<sequence>MEILQVAERNRRRALTSIAVVVLTIGWLSPQVAHAETGDLTCTGNFQFDFSPPLTATSTTADAVVGGGLVNCQSPNGRYTRLKSGVRTGEGTATRHFGDQCAPVMTIVEKAVLTWNTGEKSKFDITVNTDPSAGRVTISAIFTSGPLAGDTANAYPLVHPNPDCATIGLAQLTSEALQVFWE</sequence>
<dbReference type="AlphaFoldDB" id="A0A1G9FEP5"/>